<dbReference type="KEGG" id="tet:TTHERM_000035239"/>
<keyword evidence="10" id="KW-1185">Reference proteome</keyword>
<keyword evidence="2" id="KW-0813">Transport</keyword>
<accession>W7XE85</accession>
<evidence type="ECO:0000256" key="6">
    <source>
        <dbReference type="ARBA" id="ARBA00023136"/>
    </source>
</evidence>
<keyword evidence="4" id="KW-0653">Protein transport</keyword>
<evidence type="ECO:0000256" key="8">
    <source>
        <dbReference type="SAM" id="Phobius"/>
    </source>
</evidence>
<dbReference type="GO" id="GO:0006888">
    <property type="term" value="P:endoplasmic reticulum to Golgi vesicle-mediated transport"/>
    <property type="evidence" value="ECO:0007669"/>
    <property type="project" value="TreeGrafter"/>
</dbReference>
<evidence type="ECO:0000256" key="7">
    <source>
        <dbReference type="ARBA" id="ARBA00024203"/>
    </source>
</evidence>
<keyword evidence="5 8" id="KW-1133">Transmembrane helix</keyword>
<dbReference type="RefSeq" id="XP_012652581.1">
    <property type="nucleotide sequence ID" value="XM_012797127.1"/>
</dbReference>
<dbReference type="GO" id="GO:0030134">
    <property type="term" value="C:COPII-coated ER to Golgi transport vesicle"/>
    <property type="evidence" value="ECO:0007669"/>
    <property type="project" value="TreeGrafter"/>
</dbReference>
<dbReference type="InParanoid" id="W7XE85"/>
<dbReference type="STRING" id="312017.W7XE85"/>
<evidence type="ECO:0000313" key="9">
    <source>
        <dbReference type="EMBL" id="EWS74868.1"/>
    </source>
</evidence>
<feature type="transmembrane region" description="Helical" evidence="8">
    <location>
        <begin position="64"/>
        <end position="83"/>
    </location>
</feature>
<name>W7XE85_TETTS</name>
<dbReference type="GeneID" id="24436908"/>
<sequence length="84" mass="9560">MAFTLGSIFEFIVLIMNAFAILDEKRFLRKIGWDKIDNSQPRFDGGVQSVKQQLIILFYAARNIGVYFLIPCNIICLVGEVLFG</sequence>
<gene>
    <name evidence="9" type="ORF">TTHERM_000035239</name>
</gene>
<organism evidence="9 10">
    <name type="scientific">Tetrahymena thermophila (strain SB210)</name>
    <dbReference type="NCBI Taxonomy" id="312017"/>
    <lineage>
        <taxon>Eukaryota</taxon>
        <taxon>Sar</taxon>
        <taxon>Alveolata</taxon>
        <taxon>Ciliophora</taxon>
        <taxon>Intramacronucleata</taxon>
        <taxon>Oligohymenophorea</taxon>
        <taxon>Hymenostomatida</taxon>
        <taxon>Tetrahymenina</taxon>
        <taxon>Tetrahymenidae</taxon>
        <taxon>Tetrahymena</taxon>
    </lineage>
</organism>
<proteinExistence type="inferred from homology"/>
<dbReference type="GO" id="GO:0015031">
    <property type="term" value="P:protein transport"/>
    <property type="evidence" value="ECO:0007669"/>
    <property type="project" value="UniProtKB-KW"/>
</dbReference>
<evidence type="ECO:0000256" key="4">
    <source>
        <dbReference type="ARBA" id="ARBA00022927"/>
    </source>
</evidence>
<dbReference type="EMBL" id="GG662720">
    <property type="protein sequence ID" value="EWS74868.1"/>
    <property type="molecule type" value="Genomic_DNA"/>
</dbReference>
<evidence type="ECO:0000256" key="5">
    <source>
        <dbReference type="ARBA" id="ARBA00022989"/>
    </source>
</evidence>
<dbReference type="Proteomes" id="UP000009168">
    <property type="component" value="Unassembled WGS sequence"/>
</dbReference>
<evidence type="ECO:0000256" key="1">
    <source>
        <dbReference type="ARBA" id="ARBA00004370"/>
    </source>
</evidence>
<evidence type="ECO:0000313" key="10">
    <source>
        <dbReference type="Proteomes" id="UP000009168"/>
    </source>
</evidence>
<evidence type="ECO:0000256" key="2">
    <source>
        <dbReference type="ARBA" id="ARBA00022448"/>
    </source>
</evidence>
<dbReference type="InterPro" id="IPR013880">
    <property type="entry name" value="Yos1"/>
</dbReference>
<reference evidence="10" key="1">
    <citation type="journal article" date="2006" name="PLoS Biol.">
        <title>Macronuclear genome sequence of the ciliate Tetrahymena thermophila, a model eukaryote.</title>
        <authorList>
            <person name="Eisen J.A."/>
            <person name="Coyne R.S."/>
            <person name="Wu M."/>
            <person name="Wu D."/>
            <person name="Thiagarajan M."/>
            <person name="Wortman J.R."/>
            <person name="Badger J.H."/>
            <person name="Ren Q."/>
            <person name="Amedeo P."/>
            <person name="Jones K.M."/>
            <person name="Tallon L.J."/>
            <person name="Delcher A.L."/>
            <person name="Salzberg S.L."/>
            <person name="Silva J.C."/>
            <person name="Haas B.J."/>
            <person name="Majoros W.H."/>
            <person name="Farzad M."/>
            <person name="Carlton J.M."/>
            <person name="Smith R.K. Jr."/>
            <person name="Garg J."/>
            <person name="Pearlman R.E."/>
            <person name="Karrer K.M."/>
            <person name="Sun L."/>
            <person name="Manning G."/>
            <person name="Elde N.C."/>
            <person name="Turkewitz A.P."/>
            <person name="Asai D.J."/>
            <person name="Wilkes D.E."/>
            <person name="Wang Y."/>
            <person name="Cai H."/>
            <person name="Collins K."/>
            <person name="Stewart B.A."/>
            <person name="Lee S.R."/>
            <person name="Wilamowska K."/>
            <person name="Weinberg Z."/>
            <person name="Ruzzo W.L."/>
            <person name="Wloga D."/>
            <person name="Gaertig J."/>
            <person name="Frankel J."/>
            <person name="Tsao C.-C."/>
            <person name="Gorovsky M.A."/>
            <person name="Keeling P.J."/>
            <person name="Waller R.F."/>
            <person name="Patron N.J."/>
            <person name="Cherry J.M."/>
            <person name="Stover N.A."/>
            <person name="Krieger C.J."/>
            <person name="del Toro C."/>
            <person name="Ryder H.F."/>
            <person name="Williamson S.C."/>
            <person name="Barbeau R.A."/>
            <person name="Hamilton E.P."/>
            <person name="Orias E."/>
        </authorList>
    </citation>
    <scope>NUCLEOTIDE SEQUENCE [LARGE SCALE GENOMIC DNA]</scope>
    <source>
        <strain evidence="10">SB210</strain>
    </source>
</reference>
<dbReference type="GO" id="GO:0005789">
    <property type="term" value="C:endoplasmic reticulum membrane"/>
    <property type="evidence" value="ECO:0007669"/>
    <property type="project" value="TreeGrafter"/>
</dbReference>
<keyword evidence="6 8" id="KW-0472">Membrane</keyword>
<dbReference type="Pfam" id="PF08571">
    <property type="entry name" value="Yos1"/>
    <property type="match status" value="1"/>
</dbReference>
<comment type="subcellular location">
    <subcellularLocation>
        <location evidence="1">Membrane</location>
    </subcellularLocation>
</comment>
<dbReference type="PANTHER" id="PTHR15858:SF0">
    <property type="entry name" value="IMMEDIATE EARLY RESPONSE 3-INTERACTING PROTEIN 1"/>
    <property type="match status" value="1"/>
</dbReference>
<dbReference type="AlphaFoldDB" id="W7XE85"/>
<dbReference type="GO" id="GO:0000139">
    <property type="term" value="C:Golgi membrane"/>
    <property type="evidence" value="ECO:0007669"/>
    <property type="project" value="TreeGrafter"/>
</dbReference>
<feature type="transmembrane region" description="Helical" evidence="8">
    <location>
        <begin position="6"/>
        <end position="22"/>
    </location>
</feature>
<keyword evidence="3 8" id="KW-0812">Transmembrane</keyword>
<dbReference type="PANTHER" id="PTHR15858">
    <property type="entry name" value="IMMEDIATE EARLY RESPONSE 3-INTERACTING PROTEIN 1"/>
    <property type="match status" value="1"/>
</dbReference>
<evidence type="ECO:0000256" key="3">
    <source>
        <dbReference type="ARBA" id="ARBA00022692"/>
    </source>
</evidence>
<protein>
    <submittedName>
        <fullName evidence="9">Immediate early response 3-interacting protein, putative</fullName>
    </submittedName>
</protein>
<comment type="similarity">
    <text evidence="7">Belongs to the YOS1 family.</text>
</comment>
<dbReference type="OrthoDB" id="15356at2759"/>